<dbReference type="SUPFAM" id="SSF51735">
    <property type="entry name" value="NAD(P)-binding Rossmann-fold domains"/>
    <property type="match status" value="1"/>
</dbReference>
<name>A0A8H6JPN2_9PEZI</name>
<keyword evidence="2" id="KW-0520">NAD</keyword>
<evidence type="ECO:0000313" key="4">
    <source>
        <dbReference type="EMBL" id="KAF6817032.1"/>
    </source>
</evidence>
<evidence type="ECO:0000256" key="1">
    <source>
        <dbReference type="ARBA" id="ARBA00023002"/>
    </source>
</evidence>
<reference evidence="4" key="1">
    <citation type="journal article" date="2020" name="Phytopathology">
        <title>Genome Sequence Resources of Colletotrichum truncatum, C. plurivorum, C. musicola, and C. sojae: Four Species Pathogenic to Soybean (Glycine max).</title>
        <authorList>
            <person name="Rogerio F."/>
            <person name="Boufleur T.R."/>
            <person name="Ciampi-Guillardi M."/>
            <person name="Sukno S.A."/>
            <person name="Thon M.R."/>
            <person name="Massola Junior N.S."/>
            <person name="Baroncelli R."/>
        </authorList>
    </citation>
    <scope>NUCLEOTIDE SEQUENCE</scope>
    <source>
        <strain evidence="4">LFN00145</strain>
    </source>
</reference>
<evidence type="ECO:0000259" key="3">
    <source>
        <dbReference type="Pfam" id="PF02826"/>
    </source>
</evidence>
<keyword evidence="1" id="KW-0560">Oxidoreductase</keyword>
<evidence type="ECO:0000313" key="5">
    <source>
        <dbReference type="Proteomes" id="UP000654918"/>
    </source>
</evidence>
<proteinExistence type="predicted"/>
<dbReference type="PANTHER" id="PTHR43333:SF1">
    <property type="entry name" value="D-ISOMER SPECIFIC 2-HYDROXYACID DEHYDROGENASE NAD-BINDING DOMAIN-CONTAINING PROTEIN"/>
    <property type="match status" value="1"/>
</dbReference>
<dbReference type="InterPro" id="IPR006140">
    <property type="entry name" value="D-isomer_DH_NAD-bd"/>
</dbReference>
<gene>
    <name evidence="4" type="ORF">CPLU01_13712</name>
</gene>
<organism evidence="4 5">
    <name type="scientific">Colletotrichum plurivorum</name>
    <dbReference type="NCBI Taxonomy" id="2175906"/>
    <lineage>
        <taxon>Eukaryota</taxon>
        <taxon>Fungi</taxon>
        <taxon>Dikarya</taxon>
        <taxon>Ascomycota</taxon>
        <taxon>Pezizomycotina</taxon>
        <taxon>Sordariomycetes</taxon>
        <taxon>Hypocreomycetidae</taxon>
        <taxon>Glomerellales</taxon>
        <taxon>Glomerellaceae</taxon>
        <taxon>Colletotrichum</taxon>
        <taxon>Colletotrichum orchidearum species complex</taxon>
    </lineage>
</organism>
<dbReference type="PANTHER" id="PTHR43333">
    <property type="entry name" value="2-HACID_DH_C DOMAIN-CONTAINING PROTEIN"/>
    <property type="match status" value="1"/>
</dbReference>
<dbReference type="Gene3D" id="3.40.50.720">
    <property type="entry name" value="NAD(P)-binding Rossmann-like Domain"/>
    <property type="match status" value="2"/>
</dbReference>
<dbReference type="GO" id="GO:0016491">
    <property type="term" value="F:oxidoreductase activity"/>
    <property type="evidence" value="ECO:0007669"/>
    <property type="project" value="UniProtKB-KW"/>
</dbReference>
<sequence>MIMLLPPPNPTLEGHKLLILSQFKPTDEYLARLHKEFPGLKVVFHELNFPERAPRPGFDREEWKDVTVLFTGSALPAPEDAPRLQYVQLQSAGANHVLQNPLFKDTDVAFATANGVHGPQISEWIISTFLSFQHQLPKYIDNFRVGKWSRDNDWVEDCVDRTIGILGYGSIGRQTARVATALGFKVHAYTLHPRPTPDSKRDNGYAPPGLGDPEGKFPARWFSGASKADLHAFLGSGLDLLVVATPLTDKTSHLLSAEEFRILSEKRTFVSNIARGPVVNTDDLIEALDKGLIRGAALDVTDPEPLPEGHPLWKAKNLLVTPHISGLSTSYADRVLAILEYNLKRLSEGKRLVNVVNKKEGY</sequence>
<dbReference type="GO" id="GO:0051287">
    <property type="term" value="F:NAD binding"/>
    <property type="evidence" value="ECO:0007669"/>
    <property type="project" value="InterPro"/>
</dbReference>
<dbReference type="CDD" id="cd12163">
    <property type="entry name" value="2-Hacid_dh_5"/>
    <property type="match status" value="1"/>
</dbReference>
<keyword evidence="5" id="KW-1185">Reference proteome</keyword>
<dbReference type="PROSITE" id="PS00065">
    <property type="entry name" value="D_2_HYDROXYACID_DH_1"/>
    <property type="match status" value="1"/>
</dbReference>
<feature type="domain" description="D-isomer specific 2-hydroxyacid dehydrogenase NAD-binding" evidence="3">
    <location>
        <begin position="226"/>
        <end position="325"/>
    </location>
</feature>
<accession>A0A8H6JPN2</accession>
<dbReference type="Proteomes" id="UP000654918">
    <property type="component" value="Unassembled WGS sequence"/>
</dbReference>
<dbReference type="EMBL" id="WIGO01000326">
    <property type="protein sequence ID" value="KAF6817032.1"/>
    <property type="molecule type" value="Genomic_DNA"/>
</dbReference>
<dbReference type="Pfam" id="PF02826">
    <property type="entry name" value="2-Hacid_dh_C"/>
    <property type="match status" value="2"/>
</dbReference>
<dbReference type="AlphaFoldDB" id="A0A8H6JPN2"/>
<comment type="caution">
    <text evidence="4">The sequence shown here is derived from an EMBL/GenBank/DDBJ whole genome shotgun (WGS) entry which is preliminary data.</text>
</comment>
<feature type="domain" description="D-isomer specific 2-hydroxyacid dehydrogenase NAD-binding" evidence="3">
    <location>
        <begin position="128"/>
        <end position="197"/>
    </location>
</feature>
<dbReference type="InterPro" id="IPR029752">
    <property type="entry name" value="D-isomer_DH_CS1"/>
</dbReference>
<evidence type="ECO:0000256" key="2">
    <source>
        <dbReference type="ARBA" id="ARBA00023027"/>
    </source>
</evidence>
<protein>
    <submittedName>
        <fullName evidence="4">D-isomer specific 2-hydroxyacid dehydrogenase</fullName>
    </submittedName>
</protein>
<dbReference type="InterPro" id="IPR036291">
    <property type="entry name" value="NAD(P)-bd_dom_sf"/>
</dbReference>